<name>A0ABY2G0P6_9FLAO</name>
<dbReference type="PANTHER" id="PTHR43611">
    <property type="entry name" value="ALPHA-D-GLUCOSE 1-PHOSPHATE PHOSPHATASE"/>
    <property type="match status" value="1"/>
</dbReference>
<keyword evidence="2" id="KW-1185">Reference proteome</keyword>
<dbReference type="Gene3D" id="3.40.50.1000">
    <property type="entry name" value="HAD superfamily/HAD-like"/>
    <property type="match status" value="1"/>
</dbReference>
<dbReference type="InterPro" id="IPR036412">
    <property type="entry name" value="HAD-like_sf"/>
</dbReference>
<dbReference type="SFLD" id="SFLDG01129">
    <property type="entry name" value="C1.5:_HAD__Beta-PGM__Phosphata"/>
    <property type="match status" value="1"/>
</dbReference>
<dbReference type="Pfam" id="PF13419">
    <property type="entry name" value="HAD_2"/>
    <property type="match status" value="1"/>
</dbReference>
<dbReference type="PANTHER" id="PTHR43611:SF3">
    <property type="entry name" value="FLAVIN MONONUCLEOTIDE HYDROLASE 1, CHLOROPLATIC"/>
    <property type="match status" value="1"/>
</dbReference>
<dbReference type="InterPro" id="IPR041492">
    <property type="entry name" value="HAD_2"/>
</dbReference>
<protein>
    <submittedName>
        <fullName evidence="1">2-haloacid dehalogenase</fullName>
    </submittedName>
</protein>
<dbReference type="InterPro" id="IPR023214">
    <property type="entry name" value="HAD_sf"/>
</dbReference>
<dbReference type="NCBIfam" id="TIGR01509">
    <property type="entry name" value="HAD-SF-IA-v3"/>
    <property type="match status" value="1"/>
</dbReference>
<evidence type="ECO:0000313" key="2">
    <source>
        <dbReference type="Proteomes" id="UP000295709"/>
    </source>
</evidence>
<sequence>MWLNKYTKLKYLQMKIKNIVFDFGGVLMDWNPRYFFKDYFNDDEKMEYFLTNIAQQEWNEEQDRGRSLAEGTEIQIQKFPEWEKDIRAYYDNWTVMLKSDIPHNVEVLRKLGNTQYELFGLTNWSAETFPYALENYDFFQLFNGKIVVSGTEKLIKPDPKIWYVLLERYQIQAQESVFIDDNAKNIETAQTLGFNTIHIHPETDLENELANLGVKFE</sequence>
<dbReference type="Proteomes" id="UP000295709">
    <property type="component" value="Unassembled WGS sequence"/>
</dbReference>
<dbReference type="InterPro" id="IPR023198">
    <property type="entry name" value="PGP-like_dom2"/>
</dbReference>
<evidence type="ECO:0000313" key="1">
    <source>
        <dbReference type="EMBL" id="TDX95636.1"/>
    </source>
</evidence>
<gene>
    <name evidence="1" type="ORF">BCF50_1419</name>
</gene>
<dbReference type="EMBL" id="SOQW01000001">
    <property type="protein sequence ID" value="TDX95636.1"/>
    <property type="molecule type" value="Genomic_DNA"/>
</dbReference>
<dbReference type="SFLD" id="SFLDS00003">
    <property type="entry name" value="Haloacid_Dehalogenase"/>
    <property type="match status" value="1"/>
</dbReference>
<proteinExistence type="predicted"/>
<organism evidence="1 2">
    <name type="scientific">Chryseobacterium daecheongense</name>
    <dbReference type="NCBI Taxonomy" id="192389"/>
    <lineage>
        <taxon>Bacteria</taxon>
        <taxon>Pseudomonadati</taxon>
        <taxon>Bacteroidota</taxon>
        <taxon>Flavobacteriia</taxon>
        <taxon>Flavobacteriales</taxon>
        <taxon>Weeksellaceae</taxon>
        <taxon>Chryseobacterium group</taxon>
        <taxon>Chryseobacterium</taxon>
    </lineage>
</organism>
<dbReference type="Gene3D" id="1.10.150.240">
    <property type="entry name" value="Putative phosphatase, domain 2"/>
    <property type="match status" value="1"/>
</dbReference>
<comment type="caution">
    <text evidence="1">The sequence shown here is derived from an EMBL/GenBank/DDBJ whole genome shotgun (WGS) entry which is preliminary data.</text>
</comment>
<dbReference type="SUPFAM" id="SSF56784">
    <property type="entry name" value="HAD-like"/>
    <property type="match status" value="1"/>
</dbReference>
<dbReference type="CDD" id="cd02603">
    <property type="entry name" value="HAD_sEH-N_like"/>
    <property type="match status" value="1"/>
</dbReference>
<dbReference type="InterPro" id="IPR006439">
    <property type="entry name" value="HAD-SF_hydro_IA"/>
</dbReference>
<accession>A0ABY2G0P6</accession>
<reference evidence="1 2" key="1">
    <citation type="submission" date="2019-03" db="EMBL/GenBank/DDBJ databases">
        <title>Genomic Encyclopedia of Archaeal and Bacterial Type Strains, Phase II (KMG-II): from individual species to whole genera.</title>
        <authorList>
            <person name="Goeker M."/>
        </authorList>
    </citation>
    <scope>NUCLEOTIDE SEQUENCE [LARGE SCALE GENOMIC DNA]</scope>
    <source>
        <strain evidence="1 2">DSM 15235</strain>
    </source>
</reference>